<feature type="signal peptide" evidence="3">
    <location>
        <begin position="1"/>
        <end position="26"/>
    </location>
</feature>
<accession>A0A9J5ZEC1</accession>
<feature type="domain" description="Cystatin" evidence="4">
    <location>
        <begin position="128"/>
        <end position="218"/>
    </location>
</feature>
<dbReference type="InterPro" id="IPR018073">
    <property type="entry name" value="Prot_inh_cystat_CS"/>
</dbReference>
<dbReference type="SMART" id="SM00043">
    <property type="entry name" value="CY"/>
    <property type="match status" value="3"/>
</dbReference>
<feature type="domain" description="Cystatin" evidence="4">
    <location>
        <begin position="243"/>
        <end position="333"/>
    </location>
</feature>
<dbReference type="OrthoDB" id="2016588at2759"/>
<evidence type="ECO:0000256" key="3">
    <source>
        <dbReference type="SAM" id="SignalP"/>
    </source>
</evidence>
<evidence type="ECO:0000313" key="6">
    <source>
        <dbReference type="Proteomes" id="UP000824120"/>
    </source>
</evidence>
<dbReference type="InterPro" id="IPR046350">
    <property type="entry name" value="Cystatin_sf"/>
</dbReference>
<dbReference type="Pfam" id="PF16845">
    <property type="entry name" value="SQAPI"/>
    <property type="match status" value="3"/>
</dbReference>
<feature type="domain" description="Cystatin" evidence="4">
    <location>
        <begin position="33"/>
        <end position="120"/>
    </location>
</feature>
<dbReference type="AlphaFoldDB" id="A0A9J5ZEC1"/>
<keyword evidence="2" id="KW-0789">Thiol protease inhibitor</keyword>
<evidence type="ECO:0000313" key="5">
    <source>
        <dbReference type="EMBL" id="KAG5609214.1"/>
    </source>
</evidence>
<gene>
    <name evidence="5" type="ORF">H5410_020495</name>
</gene>
<name>A0A9J5ZEC1_SOLCO</name>
<evidence type="ECO:0000256" key="1">
    <source>
        <dbReference type="ARBA" id="ARBA00022690"/>
    </source>
</evidence>
<dbReference type="PANTHER" id="PTHR47364">
    <property type="entry name" value="CYSTEINE PROTEINASE INHIBITOR 5"/>
    <property type="match status" value="1"/>
</dbReference>
<evidence type="ECO:0000256" key="2">
    <source>
        <dbReference type="ARBA" id="ARBA00022704"/>
    </source>
</evidence>
<dbReference type="Gene3D" id="3.10.450.10">
    <property type="match status" value="3"/>
</dbReference>
<feature type="chain" id="PRO_5039919288" description="Cystatin domain-containing protein" evidence="3">
    <location>
        <begin position="27"/>
        <end position="344"/>
    </location>
</feature>
<dbReference type="EMBL" id="JACXVP010000004">
    <property type="protein sequence ID" value="KAG5609214.1"/>
    <property type="molecule type" value="Genomic_DNA"/>
</dbReference>
<protein>
    <recommendedName>
        <fullName evidence="4">Cystatin domain-containing protein</fullName>
    </recommendedName>
</protein>
<proteinExistence type="predicted"/>
<dbReference type="CDD" id="cd00042">
    <property type="entry name" value="CY"/>
    <property type="match status" value="3"/>
</dbReference>
<dbReference type="GO" id="GO:0004869">
    <property type="term" value="F:cysteine-type endopeptidase inhibitor activity"/>
    <property type="evidence" value="ECO:0007669"/>
    <property type="project" value="UniProtKB-KW"/>
</dbReference>
<reference evidence="5 6" key="1">
    <citation type="submission" date="2020-09" db="EMBL/GenBank/DDBJ databases">
        <title>De no assembly of potato wild relative species, Solanum commersonii.</title>
        <authorList>
            <person name="Cho K."/>
        </authorList>
    </citation>
    <scope>NUCLEOTIDE SEQUENCE [LARGE SCALE GENOMIC DNA]</scope>
    <source>
        <strain evidence="5">LZ3.2</strain>
        <tissue evidence="5">Leaf</tissue>
    </source>
</reference>
<dbReference type="SUPFAM" id="SSF54403">
    <property type="entry name" value="Cystatin/monellin"/>
    <property type="match status" value="3"/>
</dbReference>
<dbReference type="PANTHER" id="PTHR47364:SF19">
    <property type="entry name" value="CYSTEINE PROTEINASE INHIBITOR 1-LIKE"/>
    <property type="match status" value="1"/>
</dbReference>
<comment type="caution">
    <text evidence="5">The sequence shown here is derived from an EMBL/GenBank/DDBJ whole genome shotgun (WGS) entry which is preliminary data.</text>
</comment>
<sequence>MAIIFNPVLVTLFVVASTILLHISDARSVRREALAGDWEPITSITEEVTEIGKFAVDEHNKVAKTTLEFQKVIKGENQVIEGINYRLVIEAKDGDSTHNYLAEVWDKPDKSKSLTSFKQLLEAVRRGALAGDWEPITNITEEVTEIGKFAVDEHNKKAKTTLEFQKVIIKGKSQVVEGINYQLVIEAKDGDSTHNYLAEVWDKPDKSKKKMAIKFNPILGTLFVAAATVLLRVSDAQGGRKGAIVGGWNPITNLTDPEVVEIGKFAVVEHNKKAKTKLEFQEITKGESQVVAGINYRLVISARDGDSPHSYLAEVWDKPWEKFRNLTSFVECSLENGEQQCMLT</sequence>
<keyword evidence="3" id="KW-0732">Signal</keyword>
<keyword evidence="6" id="KW-1185">Reference proteome</keyword>
<keyword evidence="1" id="KW-0646">Protease inhibitor</keyword>
<dbReference type="PROSITE" id="PS00287">
    <property type="entry name" value="CYSTATIN"/>
    <property type="match status" value="1"/>
</dbReference>
<dbReference type="InterPro" id="IPR000010">
    <property type="entry name" value="Cystatin_dom"/>
</dbReference>
<dbReference type="Proteomes" id="UP000824120">
    <property type="component" value="Chromosome 4"/>
</dbReference>
<evidence type="ECO:0000259" key="4">
    <source>
        <dbReference type="SMART" id="SM00043"/>
    </source>
</evidence>
<organism evidence="5 6">
    <name type="scientific">Solanum commersonii</name>
    <name type="common">Commerson's wild potato</name>
    <name type="synonym">Commerson's nightshade</name>
    <dbReference type="NCBI Taxonomy" id="4109"/>
    <lineage>
        <taxon>Eukaryota</taxon>
        <taxon>Viridiplantae</taxon>
        <taxon>Streptophyta</taxon>
        <taxon>Embryophyta</taxon>
        <taxon>Tracheophyta</taxon>
        <taxon>Spermatophyta</taxon>
        <taxon>Magnoliopsida</taxon>
        <taxon>eudicotyledons</taxon>
        <taxon>Gunneridae</taxon>
        <taxon>Pentapetalae</taxon>
        <taxon>asterids</taxon>
        <taxon>lamiids</taxon>
        <taxon>Solanales</taxon>
        <taxon>Solanaceae</taxon>
        <taxon>Solanoideae</taxon>
        <taxon>Solaneae</taxon>
        <taxon>Solanum</taxon>
    </lineage>
</organism>